<keyword evidence="3" id="KW-1185">Reference proteome</keyword>
<dbReference type="OrthoDB" id="10522325at2759"/>
<dbReference type="EMBL" id="MU001508">
    <property type="protein sequence ID" value="KAF2439762.1"/>
    <property type="molecule type" value="Genomic_DNA"/>
</dbReference>
<gene>
    <name evidence="2" type="ORF">P171DRAFT_111029</name>
</gene>
<dbReference type="AlphaFoldDB" id="A0A9P4U877"/>
<evidence type="ECO:0000313" key="3">
    <source>
        <dbReference type="Proteomes" id="UP000799764"/>
    </source>
</evidence>
<evidence type="ECO:0000313" key="2">
    <source>
        <dbReference type="EMBL" id="KAF2439762.1"/>
    </source>
</evidence>
<name>A0A9P4U877_9PLEO</name>
<reference evidence="2" key="1">
    <citation type="journal article" date="2020" name="Stud. Mycol.">
        <title>101 Dothideomycetes genomes: a test case for predicting lifestyles and emergence of pathogens.</title>
        <authorList>
            <person name="Haridas S."/>
            <person name="Albert R."/>
            <person name="Binder M."/>
            <person name="Bloem J."/>
            <person name="Labutti K."/>
            <person name="Salamov A."/>
            <person name="Andreopoulos B."/>
            <person name="Baker S."/>
            <person name="Barry K."/>
            <person name="Bills G."/>
            <person name="Bluhm B."/>
            <person name="Cannon C."/>
            <person name="Castanera R."/>
            <person name="Culley D."/>
            <person name="Daum C."/>
            <person name="Ezra D."/>
            <person name="Gonzalez J."/>
            <person name="Henrissat B."/>
            <person name="Kuo A."/>
            <person name="Liang C."/>
            <person name="Lipzen A."/>
            <person name="Lutzoni F."/>
            <person name="Magnuson J."/>
            <person name="Mondo S."/>
            <person name="Nolan M."/>
            <person name="Ohm R."/>
            <person name="Pangilinan J."/>
            <person name="Park H.-J."/>
            <person name="Ramirez L."/>
            <person name="Alfaro M."/>
            <person name="Sun H."/>
            <person name="Tritt A."/>
            <person name="Yoshinaga Y."/>
            <person name="Zwiers L.-H."/>
            <person name="Turgeon B."/>
            <person name="Goodwin S."/>
            <person name="Spatafora J."/>
            <person name="Crous P."/>
            <person name="Grigoriev I."/>
        </authorList>
    </citation>
    <scope>NUCLEOTIDE SEQUENCE</scope>
    <source>
        <strain evidence="2">CBS 690.94</strain>
    </source>
</reference>
<feature type="region of interest" description="Disordered" evidence="1">
    <location>
        <begin position="72"/>
        <end position="122"/>
    </location>
</feature>
<dbReference type="Proteomes" id="UP000799764">
    <property type="component" value="Unassembled WGS sequence"/>
</dbReference>
<accession>A0A9P4U877</accession>
<proteinExistence type="predicted"/>
<comment type="caution">
    <text evidence="2">The sequence shown here is derived from an EMBL/GenBank/DDBJ whole genome shotgun (WGS) entry which is preliminary data.</text>
</comment>
<sequence length="142" mass="16439">MGRQAVKFEARVRGSHLLFLSFSRVAQTTCGYCAVFTLNWRRSRQLELYRASPPFGKVTVALTDPRKYRRRGFAHRSVSDRLQANTQCRRTRNAGEQRGSNNKTDKPTNDDRLDRTRRRQDRLTSPCVPAELLLVWAELEVA</sequence>
<protein>
    <submittedName>
        <fullName evidence="2">Uncharacterized protein</fullName>
    </submittedName>
</protein>
<organism evidence="2 3">
    <name type="scientific">Karstenula rhodostoma CBS 690.94</name>
    <dbReference type="NCBI Taxonomy" id="1392251"/>
    <lineage>
        <taxon>Eukaryota</taxon>
        <taxon>Fungi</taxon>
        <taxon>Dikarya</taxon>
        <taxon>Ascomycota</taxon>
        <taxon>Pezizomycotina</taxon>
        <taxon>Dothideomycetes</taxon>
        <taxon>Pleosporomycetidae</taxon>
        <taxon>Pleosporales</taxon>
        <taxon>Massarineae</taxon>
        <taxon>Didymosphaeriaceae</taxon>
        <taxon>Karstenula</taxon>
    </lineage>
</organism>
<evidence type="ECO:0000256" key="1">
    <source>
        <dbReference type="SAM" id="MobiDB-lite"/>
    </source>
</evidence>
<feature type="compositionally biased region" description="Basic and acidic residues" evidence="1">
    <location>
        <begin position="103"/>
        <end position="114"/>
    </location>
</feature>